<feature type="compositionally biased region" description="Polar residues" evidence="2">
    <location>
        <begin position="184"/>
        <end position="198"/>
    </location>
</feature>
<feature type="signal peptide" evidence="3">
    <location>
        <begin position="1"/>
        <end position="17"/>
    </location>
</feature>
<dbReference type="Proteomes" id="UP000186594">
    <property type="component" value="Unassembled WGS sequence"/>
</dbReference>
<sequence length="217" mass="21759">MNFKTFILSVLPSIVFAGFTILAPAENAVIQAGGGVYTITWQTDPGTSYSRVSIILKKDDDTVLTIAESVQNTGSYLWNPDTNLPASKDYEIEIGGGSSSAMVDFEGSPLFEIQPCSTCSAASTSLTPVSSGAIPATSAPSIATSVAISVPSSLSATTSAQATNSSTVTTGSNTTASTGAPTLRGSNSTLATANSGSGKNAIASGLLGGMLGLFVAL</sequence>
<dbReference type="STRING" id="1198029.A0A1U7LTD7"/>
<gene>
    <name evidence="5" type="ORF">NEOLI_002314</name>
</gene>
<evidence type="ECO:0000313" key="5">
    <source>
        <dbReference type="EMBL" id="OLL25878.1"/>
    </source>
</evidence>
<protein>
    <submittedName>
        <fullName evidence="5">Putative serine-rich protein</fullName>
    </submittedName>
</protein>
<accession>A0A1U7LTD7</accession>
<feature type="compositionally biased region" description="Low complexity" evidence="2">
    <location>
        <begin position="159"/>
        <end position="182"/>
    </location>
</feature>
<evidence type="ECO:0000259" key="4">
    <source>
        <dbReference type="Pfam" id="PF10342"/>
    </source>
</evidence>
<dbReference type="AlphaFoldDB" id="A0A1U7LTD7"/>
<organism evidence="5 6">
    <name type="scientific">Neolecta irregularis (strain DAH-3)</name>
    <dbReference type="NCBI Taxonomy" id="1198029"/>
    <lineage>
        <taxon>Eukaryota</taxon>
        <taxon>Fungi</taxon>
        <taxon>Dikarya</taxon>
        <taxon>Ascomycota</taxon>
        <taxon>Taphrinomycotina</taxon>
        <taxon>Neolectales</taxon>
        <taxon>Neolectaceae</taxon>
        <taxon>Neolecta</taxon>
    </lineage>
</organism>
<feature type="region of interest" description="Disordered" evidence="2">
    <location>
        <begin position="159"/>
        <end position="198"/>
    </location>
</feature>
<dbReference type="PANTHER" id="PTHR40633:SF1">
    <property type="entry name" value="GPI ANCHORED SERINE-THREONINE RICH PROTEIN (AFU_ORTHOLOGUE AFUA_1G03630)"/>
    <property type="match status" value="1"/>
</dbReference>
<feature type="chain" id="PRO_5012549970" evidence="3">
    <location>
        <begin position="18"/>
        <end position="217"/>
    </location>
</feature>
<feature type="domain" description="Yeast cell wall synthesis Kre9/Knh1-like N-terminal" evidence="4">
    <location>
        <begin position="24"/>
        <end position="113"/>
    </location>
</feature>
<comment type="caution">
    <text evidence="5">The sequence shown here is derived from an EMBL/GenBank/DDBJ whole genome shotgun (WGS) entry which is preliminary data.</text>
</comment>
<dbReference type="EMBL" id="LXFE01000292">
    <property type="protein sequence ID" value="OLL25878.1"/>
    <property type="molecule type" value="Genomic_DNA"/>
</dbReference>
<dbReference type="PANTHER" id="PTHR40633">
    <property type="entry name" value="MATRIX PROTEIN, PUTATIVE (AFU_ORTHOLOGUE AFUA_8G05410)-RELATED"/>
    <property type="match status" value="1"/>
</dbReference>
<reference evidence="5 6" key="1">
    <citation type="submission" date="2016-04" db="EMBL/GenBank/DDBJ databases">
        <title>Evolutionary innovation and constraint leading to complex multicellularity in the Ascomycota.</title>
        <authorList>
            <person name="Cisse O."/>
            <person name="Nguyen A."/>
            <person name="Hewitt D.A."/>
            <person name="Jedd G."/>
            <person name="Stajich J.E."/>
        </authorList>
    </citation>
    <scope>NUCLEOTIDE SEQUENCE [LARGE SCALE GENOMIC DNA]</scope>
    <source>
        <strain evidence="5 6">DAH-3</strain>
    </source>
</reference>
<dbReference type="Pfam" id="PF10342">
    <property type="entry name" value="Kre9_KNH"/>
    <property type="match status" value="1"/>
</dbReference>
<dbReference type="OrthoDB" id="4094614at2759"/>
<name>A0A1U7LTD7_NEOID</name>
<evidence type="ECO:0000256" key="1">
    <source>
        <dbReference type="ARBA" id="ARBA00022729"/>
    </source>
</evidence>
<dbReference type="InterPro" id="IPR052982">
    <property type="entry name" value="SRP1/TIP1-like"/>
</dbReference>
<evidence type="ECO:0000256" key="2">
    <source>
        <dbReference type="SAM" id="MobiDB-lite"/>
    </source>
</evidence>
<keyword evidence="1 3" id="KW-0732">Signal</keyword>
<keyword evidence="6" id="KW-1185">Reference proteome</keyword>
<evidence type="ECO:0000256" key="3">
    <source>
        <dbReference type="SAM" id="SignalP"/>
    </source>
</evidence>
<dbReference type="InterPro" id="IPR018466">
    <property type="entry name" value="Kre9/Knh1-like_N"/>
</dbReference>
<proteinExistence type="predicted"/>
<evidence type="ECO:0000313" key="6">
    <source>
        <dbReference type="Proteomes" id="UP000186594"/>
    </source>
</evidence>